<keyword evidence="2" id="KW-0560">Oxidoreductase</keyword>
<evidence type="ECO:0000256" key="2">
    <source>
        <dbReference type="ARBA" id="ARBA00023002"/>
    </source>
</evidence>
<evidence type="ECO:0000313" key="3">
    <source>
        <dbReference type="EMBL" id="MEQ2209644.1"/>
    </source>
</evidence>
<dbReference type="PANTHER" id="PTHR43150:SF3">
    <property type="entry name" value="VOLTAGE-GATED POTASSIUM CHANNEL SUBUNIT BETA-3"/>
    <property type="match status" value="1"/>
</dbReference>
<dbReference type="Proteomes" id="UP001434883">
    <property type="component" value="Unassembled WGS sequence"/>
</dbReference>
<dbReference type="InterPro" id="IPR036812">
    <property type="entry name" value="NAD(P)_OxRdtase_dom_sf"/>
</dbReference>
<keyword evidence="1" id="KW-0521">NADP</keyword>
<dbReference type="SUPFAM" id="SSF51430">
    <property type="entry name" value="NAD(P)-linked oxidoreductase"/>
    <property type="match status" value="1"/>
</dbReference>
<proteinExistence type="predicted"/>
<evidence type="ECO:0008006" key="5">
    <source>
        <dbReference type="Google" id="ProtNLM"/>
    </source>
</evidence>
<protein>
    <recommendedName>
        <fullName evidence="5">NADP-dependent oxidoreductase domain-containing protein</fullName>
    </recommendedName>
</protein>
<dbReference type="PANTHER" id="PTHR43150">
    <property type="entry name" value="HYPERKINETIC, ISOFORM M"/>
    <property type="match status" value="1"/>
</dbReference>
<sequence>SKERNSKTIYPDLQNSVFGDPAVNVLAVSPLGPQWVQLQLDYVDIVFANRSDVNAPMEGQNPHSPTAKVCAGFAVPHGSGSVAEIVRAMTFVIDQGLAMYWGTSRWNVSCVLSLQGYSWLKERLHSDEGKKQLSKIKELHLLADRLNCTAAQLAIGTAPPAGLQTRCIIIQVMCDDAMMRESPQLNHAHSTPLHSTPLQSIKASHSRGSAGAAFRSSLLLPSSWFWTVSHLHHLLI</sequence>
<feature type="non-terminal residue" evidence="3">
    <location>
        <position position="1"/>
    </location>
</feature>
<evidence type="ECO:0000256" key="1">
    <source>
        <dbReference type="ARBA" id="ARBA00022857"/>
    </source>
</evidence>
<comment type="caution">
    <text evidence="3">The sequence shown here is derived from an EMBL/GenBank/DDBJ whole genome shotgun (WGS) entry which is preliminary data.</text>
</comment>
<evidence type="ECO:0000313" key="4">
    <source>
        <dbReference type="Proteomes" id="UP001434883"/>
    </source>
</evidence>
<name>A0ABV0RN50_9TELE</name>
<accession>A0ABV0RN50</accession>
<reference evidence="3 4" key="1">
    <citation type="submission" date="2021-06" db="EMBL/GenBank/DDBJ databases">
        <authorList>
            <person name="Palmer J.M."/>
        </authorList>
    </citation>
    <scope>NUCLEOTIDE SEQUENCE [LARGE SCALE GENOMIC DNA]</scope>
    <source>
        <strain evidence="3 4">XC_2019</strain>
        <tissue evidence="3">Muscle</tissue>
    </source>
</reference>
<dbReference type="Gene3D" id="3.20.20.100">
    <property type="entry name" value="NADP-dependent oxidoreductase domain"/>
    <property type="match status" value="1"/>
</dbReference>
<keyword evidence="4" id="KW-1185">Reference proteome</keyword>
<dbReference type="EMBL" id="JAHRIN010051601">
    <property type="protein sequence ID" value="MEQ2209644.1"/>
    <property type="molecule type" value="Genomic_DNA"/>
</dbReference>
<dbReference type="InterPro" id="IPR005399">
    <property type="entry name" value="K_chnl_volt-dep_bsu_KCNAB-rel"/>
</dbReference>
<organism evidence="3 4">
    <name type="scientific">Xenoophorus captivus</name>
    <dbReference type="NCBI Taxonomy" id="1517983"/>
    <lineage>
        <taxon>Eukaryota</taxon>
        <taxon>Metazoa</taxon>
        <taxon>Chordata</taxon>
        <taxon>Craniata</taxon>
        <taxon>Vertebrata</taxon>
        <taxon>Euteleostomi</taxon>
        <taxon>Actinopterygii</taxon>
        <taxon>Neopterygii</taxon>
        <taxon>Teleostei</taxon>
        <taxon>Neoteleostei</taxon>
        <taxon>Acanthomorphata</taxon>
        <taxon>Ovalentaria</taxon>
        <taxon>Atherinomorphae</taxon>
        <taxon>Cyprinodontiformes</taxon>
        <taxon>Goodeidae</taxon>
        <taxon>Xenoophorus</taxon>
    </lineage>
</organism>
<gene>
    <name evidence="3" type="ORF">XENOCAPTIV_001929</name>
</gene>